<name>A0ABW3FEE7_9HYPH</name>
<evidence type="ECO:0000313" key="1">
    <source>
        <dbReference type="EMBL" id="MFD0916847.1"/>
    </source>
</evidence>
<dbReference type="RefSeq" id="WP_377212692.1">
    <property type="nucleotide sequence ID" value="NZ_JBHTJV010000009.1"/>
</dbReference>
<dbReference type="EMBL" id="JBHTJV010000009">
    <property type="protein sequence ID" value="MFD0916847.1"/>
    <property type="molecule type" value="Genomic_DNA"/>
</dbReference>
<sequence length="147" mass="16482">MTDSNDFEEKMITEFRQLALKISEAQEIIQTLAPKHQKLADLIKTYGLDAQVDDLLDDADPEKSQKKGAKIAHEVSLLFRANGNAWMRLSDIHDYLLANGIKIGGRNPNSNLSAHLSNAGGFEVQRAKGWRLEPSFFNDLEQAESKQ</sequence>
<proteinExistence type="predicted"/>
<organism evidence="1 2">
    <name type="scientific">Pseudahrensia aquimaris</name>
    <dbReference type="NCBI Taxonomy" id="744461"/>
    <lineage>
        <taxon>Bacteria</taxon>
        <taxon>Pseudomonadati</taxon>
        <taxon>Pseudomonadota</taxon>
        <taxon>Alphaproteobacteria</taxon>
        <taxon>Hyphomicrobiales</taxon>
        <taxon>Ahrensiaceae</taxon>
        <taxon>Pseudahrensia</taxon>
    </lineage>
</organism>
<keyword evidence="2" id="KW-1185">Reference proteome</keyword>
<accession>A0ABW3FEE7</accession>
<reference evidence="2" key="1">
    <citation type="journal article" date="2019" name="Int. J. Syst. Evol. Microbiol.">
        <title>The Global Catalogue of Microorganisms (GCM) 10K type strain sequencing project: providing services to taxonomists for standard genome sequencing and annotation.</title>
        <authorList>
            <consortium name="The Broad Institute Genomics Platform"/>
            <consortium name="The Broad Institute Genome Sequencing Center for Infectious Disease"/>
            <person name="Wu L."/>
            <person name="Ma J."/>
        </authorList>
    </citation>
    <scope>NUCLEOTIDE SEQUENCE [LARGE SCALE GENOMIC DNA]</scope>
    <source>
        <strain evidence="2">CCUG 60023</strain>
    </source>
</reference>
<evidence type="ECO:0000313" key="2">
    <source>
        <dbReference type="Proteomes" id="UP001597101"/>
    </source>
</evidence>
<protein>
    <submittedName>
        <fullName evidence="1">Uncharacterized protein</fullName>
    </submittedName>
</protein>
<comment type="caution">
    <text evidence="1">The sequence shown here is derived from an EMBL/GenBank/DDBJ whole genome shotgun (WGS) entry which is preliminary data.</text>
</comment>
<dbReference type="Proteomes" id="UP001597101">
    <property type="component" value="Unassembled WGS sequence"/>
</dbReference>
<gene>
    <name evidence="1" type="ORF">ACFQ14_10555</name>
</gene>